<proteinExistence type="predicted"/>
<protein>
    <submittedName>
        <fullName evidence="1">Uncharacterized protein</fullName>
    </submittedName>
</protein>
<organism evidence="1">
    <name type="scientific">Arundo donax</name>
    <name type="common">Giant reed</name>
    <name type="synonym">Donax arundinaceus</name>
    <dbReference type="NCBI Taxonomy" id="35708"/>
    <lineage>
        <taxon>Eukaryota</taxon>
        <taxon>Viridiplantae</taxon>
        <taxon>Streptophyta</taxon>
        <taxon>Embryophyta</taxon>
        <taxon>Tracheophyta</taxon>
        <taxon>Spermatophyta</taxon>
        <taxon>Magnoliopsida</taxon>
        <taxon>Liliopsida</taxon>
        <taxon>Poales</taxon>
        <taxon>Poaceae</taxon>
        <taxon>PACMAD clade</taxon>
        <taxon>Arundinoideae</taxon>
        <taxon>Arundineae</taxon>
        <taxon>Arundo</taxon>
    </lineage>
</organism>
<name>A0A0A9AWC3_ARUDO</name>
<evidence type="ECO:0000313" key="1">
    <source>
        <dbReference type="EMBL" id="JAD55441.1"/>
    </source>
</evidence>
<dbReference type="EMBL" id="GBRH01242454">
    <property type="protein sequence ID" value="JAD55441.1"/>
    <property type="molecule type" value="Transcribed_RNA"/>
</dbReference>
<sequence length="54" mass="6509">MLLKISCPCYLLRHAIFVSLYQKKINHLNSHRIRDIYVLSCLKYYHISKDNADR</sequence>
<reference evidence="1" key="2">
    <citation type="journal article" date="2015" name="Data Brief">
        <title>Shoot transcriptome of the giant reed, Arundo donax.</title>
        <authorList>
            <person name="Barrero R.A."/>
            <person name="Guerrero F.D."/>
            <person name="Moolhuijzen P."/>
            <person name="Goolsby J.A."/>
            <person name="Tidwell J."/>
            <person name="Bellgard S.E."/>
            <person name="Bellgard M.I."/>
        </authorList>
    </citation>
    <scope>NUCLEOTIDE SEQUENCE</scope>
    <source>
        <tissue evidence="1">Shoot tissue taken approximately 20 cm above the soil surface</tissue>
    </source>
</reference>
<reference evidence="1" key="1">
    <citation type="submission" date="2014-09" db="EMBL/GenBank/DDBJ databases">
        <authorList>
            <person name="Magalhaes I.L.F."/>
            <person name="Oliveira U."/>
            <person name="Santos F.R."/>
            <person name="Vidigal T.H.D.A."/>
            <person name="Brescovit A.D."/>
            <person name="Santos A.J."/>
        </authorList>
    </citation>
    <scope>NUCLEOTIDE SEQUENCE</scope>
    <source>
        <tissue evidence="1">Shoot tissue taken approximately 20 cm above the soil surface</tissue>
    </source>
</reference>
<dbReference type="AlphaFoldDB" id="A0A0A9AWC3"/>
<accession>A0A0A9AWC3</accession>